<dbReference type="SUPFAM" id="SSF48576">
    <property type="entry name" value="Terpenoid synthases"/>
    <property type="match status" value="1"/>
</dbReference>
<evidence type="ECO:0000256" key="12">
    <source>
        <dbReference type="RuleBase" id="RU004466"/>
    </source>
</evidence>
<evidence type="ECO:0000256" key="3">
    <source>
        <dbReference type="ARBA" id="ARBA00012439"/>
    </source>
</evidence>
<evidence type="ECO:0000313" key="13">
    <source>
        <dbReference type="EMBL" id="OUM84820.1"/>
    </source>
</evidence>
<evidence type="ECO:0000256" key="1">
    <source>
        <dbReference type="ARBA" id="ARBA00001946"/>
    </source>
</evidence>
<dbReference type="PANTHER" id="PTHR43281">
    <property type="entry name" value="FARNESYL DIPHOSPHATE SYNTHASE"/>
    <property type="match status" value="1"/>
</dbReference>
<dbReference type="InterPro" id="IPR053378">
    <property type="entry name" value="Prenyl_diphosphate_synthase"/>
</dbReference>
<dbReference type="AlphaFoldDB" id="A0A1Y3PBW3"/>
<dbReference type="CDD" id="cd00685">
    <property type="entry name" value="Trans_IPPS_HT"/>
    <property type="match status" value="1"/>
</dbReference>
<evidence type="ECO:0000256" key="11">
    <source>
        <dbReference type="ARBA" id="ARBA00049399"/>
    </source>
</evidence>
<accession>A0A1Y3PBW3</accession>
<dbReference type="PANTHER" id="PTHR43281:SF1">
    <property type="entry name" value="FARNESYL DIPHOSPHATE SYNTHASE"/>
    <property type="match status" value="1"/>
</dbReference>
<dbReference type="PROSITE" id="PS00444">
    <property type="entry name" value="POLYPRENYL_SYNTHASE_2"/>
    <property type="match status" value="1"/>
</dbReference>
<evidence type="ECO:0000256" key="9">
    <source>
        <dbReference type="ARBA" id="ARBA00032380"/>
    </source>
</evidence>
<gene>
    <name evidence="13" type="ORF">BAA01_07775</name>
</gene>
<keyword evidence="8" id="KW-0414">Isoprene biosynthesis</keyword>
<evidence type="ECO:0000256" key="5">
    <source>
        <dbReference type="ARBA" id="ARBA00022679"/>
    </source>
</evidence>
<evidence type="ECO:0000256" key="4">
    <source>
        <dbReference type="ARBA" id="ARBA00015100"/>
    </source>
</evidence>
<dbReference type="InterPro" id="IPR000092">
    <property type="entry name" value="Polyprenyl_synt"/>
</dbReference>
<dbReference type="PROSITE" id="PS00723">
    <property type="entry name" value="POLYPRENYL_SYNTHASE_1"/>
    <property type="match status" value="1"/>
</dbReference>
<dbReference type="SFLD" id="SFLDG01017">
    <property type="entry name" value="Polyprenyl_Transferase_Like"/>
    <property type="match status" value="1"/>
</dbReference>
<dbReference type="NCBIfam" id="NF045485">
    <property type="entry name" value="FPPsyn"/>
    <property type="match status" value="1"/>
</dbReference>
<evidence type="ECO:0000256" key="7">
    <source>
        <dbReference type="ARBA" id="ARBA00022842"/>
    </source>
</evidence>
<dbReference type="FunFam" id="1.10.600.10:FF:000001">
    <property type="entry name" value="Geranylgeranyl diphosphate synthase"/>
    <property type="match status" value="1"/>
</dbReference>
<dbReference type="GO" id="GO:0004337">
    <property type="term" value="F:(2E,6E)-farnesyl diphosphate synthase activity"/>
    <property type="evidence" value="ECO:0007669"/>
    <property type="project" value="UniProtKB-EC"/>
</dbReference>
<keyword evidence="5 12" id="KW-0808">Transferase</keyword>
<comment type="caution">
    <text evidence="13">The sequence shown here is derived from an EMBL/GenBank/DDBJ whole genome shotgun (WGS) entry which is preliminary data.</text>
</comment>
<keyword evidence="6" id="KW-0479">Metal-binding</keyword>
<dbReference type="Proteomes" id="UP000196475">
    <property type="component" value="Unassembled WGS sequence"/>
</dbReference>
<comment type="catalytic activity">
    <reaction evidence="11">
        <text>isopentenyl diphosphate + (2E)-geranyl diphosphate = (2E,6E)-farnesyl diphosphate + diphosphate</text>
        <dbReference type="Rhea" id="RHEA:19361"/>
        <dbReference type="ChEBI" id="CHEBI:33019"/>
        <dbReference type="ChEBI" id="CHEBI:58057"/>
        <dbReference type="ChEBI" id="CHEBI:128769"/>
        <dbReference type="ChEBI" id="CHEBI:175763"/>
        <dbReference type="EC" id="2.5.1.10"/>
    </reaction>
</comment>
<evidence type="ECO:0000256" key="8">
    <source>
        <dbReference type="ARBA" id="ARBA00023229"/>
    </source>
</evidence>
<evidence type="ECO:0000256" key="2">
    <source>
        <dbReference type="ARBA" id="ARBA00006706"/>
    </source>
</evidence>
<dbReference type="InterPro" id="IPR033749">
    <property type="entry name" value="Polyprenyl_synt_CS"/>
</dbReference>
<protein>
    <recommendedName>
        <fullName evidence="4">Farnesyl diphosphate synthase</fullName>
        <ecNumber evidence="3">2.5.1.10</ecNumber>
    </recommendedName>
    <alternativeName>
        <fullName evidence="10">(2E,6E)-farnesyl diphosphate synthase</fullName>
    </alternativeName>
    <alternativeName>
        <fullName evidence="9">Geranyltranstransferase</fullName>
    </alternativeName>
</protein>
<evidence type="ECO:0000313" key="14">
    <source>
        <dbReference type="Proteomes" id="UP000196475"/>
    </source>
</evidence>
<dbReference type="Pfam" id="PF00348">
    <property type="entry name" value="polyprenyl_synt"/>
    <property type="match status" value="1"/>
</dbReference>
<dbReference type="GO" id="GO:0016114">
    <property type="term" value="P:terpenoid biosynthetic process"/>
    <property type="evidence" value="ECO:0007669"/>
    <property type="project" value="UniProtKB-ARBA"/>
</dbReference>
<dbReference type="InterPro" id="IPR008949">
    <property type="entry name" value="Isoprenoid_synthase_dom_sf"/>
</dbReference>
<evidence type="ECO:0000256" key="6">
    <source>
        <dbReference type="ARBA" id="ARBA00022723"/>
    </source>
</evidence>
<sequence>MNLEEYLQQRVTAVNQHIAVLCSEDGPLSEVPPRLREAMAYSLMAGGKRIRPVLVLAAAESLDATWEKLVPIAVAVELIHTYSLIHDDLPAMDDDDFRRGRPTNHKVFGEAMAILAGDALLTHAFTLIARTGLAEGFDSKVVLRVILELSEAAGPAGMVGGQVMDLSAADPAADYSGQPAVEIASYLEQIHRKKTAALIRAAIRIGGLLAGATSRQLEALSAFGLHLGLAFQIQDDLLDVTGQSATLGKAVGSDERTGKLTYPRLFGVERTAQLVHEHTKKAQKAIQDAGLNAKWLHEIANLLLHRHA</sequence>
<name>A0A1Y3PBW3_9BACI</name>
<keyword evidence="7" id="KW-0460">Magnesium</keyword>
<dbReference type="Gene3D" id="1.10.600.10">
    <property type="entry name" value="Farnesyl Diphosphate Synthase"/>
    <property type="match status" value="1"/>
</dbReference>
<dbReference type="EC" id="2.5.1.10" evidence="3"/>
<evidence type="ECO:0000256" key="10">
    <source>
        <dbReference type="ARBA" id="ARBA00032873"/>
    </source>
</evidence>
<dbReference type="GO" id="GO:0005737">
    <property type="term" value="C:cytoplasm"/>
    <property type="evidence" value="ECO:0007669"/>
    <property type="project" value="UniProtKB-ARBA"/>
</dbReference>
<dbReference type="GO" id="GO:0046872">
    <property type="term" value="F:metal ion binding"/>
    <property type="evidence" value="ECO:0007669"/>
    <property type="project" value="UniProtKB-KW"/>
</dbReference>
<comment type="similarity">
    <text evidence="2 12">Belongs to the FPP/GGPP synthase family.</text>
</comment>
<dbReference type="EMBL" id="LZRT01000120">
    <property type="protein sequence ID" value="OUM84820.1"/>
    <property type="molecule type" value="Genomic_DNA"/>
</dbReference>
<comment type="cofactor">
    <cofactor evidence="1">
        <name>Mg(2+)</name>
        <dbReference type="ChEBI" id="CHEBI:18420"/>
    </cofactor>
</comment>
<dbReference type="SFLD" id="SFLDS00005">
    <property type="entry name" value="Isoprenoid_Synthase_Type_I"/>
    <property type="match status" value="1"/>
</dbReference>
<organism evidence="13 14">
    <name type="scientific">Bacillus thermozeamaize</name>
    <dbReference type="NCBI Taxonomy" id="230954"/>
    <lineage>
        <taxon>Bacteria</taxon>
        <taxon>Bacillati</taxon>
        <taxon>Bacillota</taxon>
        <taxon>Bacilli</taxon>
        <taxon>Bacillales</taxon>
        <taxon>Bacillaceae</taxon>
        <taxon>Bacillus</taxon>
    </lineage>
</organism>
<reference evidence="14" key="1">
    <citation type="submission" date="2016-06" db="EMBL/GenBank/DDBJ databases">
        <authorList>
            <person name="Nascimento L."/>
            <person name="Pereira R.V."/>
            <person name="Martins L.F."/>
            <person name="Quaggio R.B."/>
            <person name="Silva A.M."/>
            <person name="Setubal J.C."/>
        </authorList>
    </citation>
    <scope>NUCLEOTIDE SEQUENCE [LARGE SCALE GENOMIC DNA]</scope>
</reference>
<proteinExistence type="inferred from homology"/>